<dbReference type="GO" id="GO:0016757">
    <property type="term" value="F:glycosyltransferase activity"/>
    <property type="evidence" value="ECO:0007669"/>
    <property type="project" value="UniProtKB-KW"/>
</dbReference>
<feature type="domain" description="Glycosyltransferase subfamily 4-like N-terminal" evidence="2">
    <location>
        <begin position="3"/>
        <end position="145"/>
    </location>
</feature>
<evidence type="ECO:0000259" key="1">
    <source>
        <dbReference type="Pfam" id="PF00534"/>
    </source>
</evidence>
<dbReference type="Pfam" id="PF13477">
    <property type="entry name" value="Glyco_trans_4_2"/>
    <property type="match status" value="1"/>
</dbReference>
<dbReference type="Proteomes" id="UP000518605">
    <property type="component" value="Unassembled WGS sequence"/>
</dbReference>
<dbReference type="EC" id="2.4.1.-" evidence="3"/>
<protein>
    <submittedName>
        <fullName evidence="3">Galacturonosyltransferase</fullName>
        <ecNumber evidence="3">2.4.1.-</ecNumber>
    </submittedName>
</protein>
<proteinExistence type="predicted"/>
<evidence type="ECO:0000313" key="3">
    <source>
        <dbReference type="EMBL" id="MBB3153296.1"/>
    </source>
</evidence>
<dbReference type="AlphaFoldDB" id="A0A7W5GB08"/>
<dbReference type="Pfam" id="PF00534">
    <property type="entry name" value="Glycos_transf_1"/>
    <property type="match status" value="1"/>
</dbReference>
<dbReference type="CDD" id="cd03808">
    <property type="entry name" value="GT4_CapM-like"/>
    <property type="match status" value="1"/>
</dbReference>
<organism evidence="3 4">
    <name type="scientific">Paenibacillus endophyticus</name>
    <dbReference type="NCBI Taxonomy" id="1294268"/>
    <lineage>
        <taxon>Bacteria</taxon>
        <taxon>Bacillati</taxon>
        <taxon>Bacillota</taxon>
        <taxon>Bacilli</taxon>
        <taxon>Bacillales</taxon>
        <taxon>Paenibacillaceae</taxon>
        <taxon>Paenibacillus</taxon>
    </lineage>
</organism>
<sequence length="369" mass="42324">MKKILILANHFITIYAFRKELVKELLQQNNKVILALPTSEDNKYFADMGCEIIETPLDRRGTNPFSDIKLLFQYVKIIRDMKPDIVLTYTIKPNTYGGIAARICGVKTIHTVTGLGSVYIQDMWQKNIAVFLNRIAFKLASKVVFLNEDNKEFYKQIKIISTKHDTMIVPGSGVNLDNFKYEIQQSSERITFTFVGRILKDKGIEEYLLAAKELVSKYNYVDFEVVGFVDEEKYIELLDKYEKEGIIKYFGKRNDIPSIMKKSSCIVLPSYGEGRGTVLQEGAAVGRPLITCNTYGCKENVEEGYNGFLCKVADTESLKNTMMKFISLSKEEKELMGKRSREKAETEFDRKLVTRAYTKEIIRIVKGKE</sequence>
<keyword evidence="3" id="KW-0328">Glycosyltransferase</keyword>
<dbReference type="EMBL" id="JACHXW010000009">
    <property type="protein sequence ID" value="MBB3153296.1"/>
    <property type="molecule type" value="Genomic_DNA"/>
</dbReference>
<keyword evidence="3" id="KW-0808">Transferase</keyword>
<evidence type="ECO:0000313" key="4">
    <source>
        <dbReference type="Proteomes" id="UP000518605"/>
    </source>
</evidence>
<dbReference type="SUPFAM" id="SSF53756">
    <property type="entry name" value="UDP-Glycosyltransferase/glycogen phosphorylase"/>
    <property type="match status" value="1"/>
</dbReference>
<dbReference type="InterPro" id="IPR028098">
    <property type="entry name" value="Glyco_trans_4-like_N"/>
</dbReference>
<evidence type="ECO:0000259" key="2">
    <source>
        <dbReference type="Pfam" id="PF13477"/>
    </source>
</evidence>
<keyword evidence="4" id="KW-1185">Reference proteome</keyword>
<dbReference type="PANTHER" id="PTHR12526:SF630">
    <property type="entry name" value="GLYCOSYLTRANSFERASE"/>
    <property type="match status" value="1"/>
</dbReference>
<name>A0A7W5GB08_9BACL</name>
<dbReference type="InterPro" id="IPR001296">
    <property type="entry name" value="Glyco_trans_1"/>
</dbReference>
<accession>A0A7W5GB08</accession>
<comment type="caution">
    <text evidence="3">The sequence shown here is derived from an EMBL/GenBank/DDBJ whole genome shotgun (WGS) entry which is preliminary data.</text>
</comment>
<reference evidence="3 4" key="1">
    <citation type="submission" date="2020-08" db="EMBL/GenBank/DDBJ databases">
        <title>Genomic Encyclopedia of Type Strains, Phase III (KMG-III): the genomes of soil and plant-associated and newly described type strains.</title>
        <authorList>
            <person name="Whitman W."/>
        </authorList>
    </citation>
    <scope>NUCLEOTIDE SEQUENCE [LARGE SCALE GENOMIC DNA]</scope>
    <source>
        <strain evidence="3 4">CECT 8234</strain>
    </source>
</reference>
<dbReference type="Gene3D" id="3.40.50.2000">
    <property type="entry name" value="Glycogen Phosphorylase B"/>
    <property type="match status" value="2"/>
</dbReference>
<feature type="domain" description="Glycosyl transferase family 1" evidence="1">
    <location>
        <begin position="185"/>
        <end position="342"/>
    </location>
</feature>
<gene>
    <name evidence="3" type="ORF">FHS16_003358</name>
</gene>
<dbReference type="RefSeq" id="WP_183564580.1">
    <property type="nucleotide sequence ID" value="NZ_CBCSLB010000041.1"/>
</dbReference>
<dbReference type="PANTHER" id="PTHR12526">
    <property type="entry name" value="GLYCOSYLTRANSFERASE"/>
    <property type="match status" value="1"/>
</dbReference>